<evidence type="ECO:0000313" key="2">
    <source>
        <dbReference type="Proteomes" id="UP000003880"/>
    </source>
</evidence>
<sequence>MPKLITFIFMEIKNQRRVTTCHFVIVVIVTNEKIQPGMFIAFNTATSQEAVCTK</sequence>
<dbReference type="Proteomes" id="UP000003880">
    <property type="component" value="Unassembled WGS sequence"/>
</dbReference>
<organism evidence="1 2">
    <name type="scientific">Citrobacter youngae ATCC 29220</name>
    <dbReference type="NCBI Taxonomy" id="500640"/>
    <lineage>
        <taxon>Bacteria</taxon>
        <taxon>Pseudomonadati</taxon>
        <taxon>Pseudomonadota</taxon>
        <taxon>Gammaproteobacteria</taxon>
        <taxon>Enterobacterales</taxon>
        <taxon>Enterobacteriaceae</taxon>
        <taxon>Citrobacter</taxon>
        <taxon>Citrobacter freundii complex</taxon>
    </lineage>
</organism>
<comment type="caution">
    <text evidence="1">The sequence shown here is derived from an EMBL/GenBank/DDBJ whole genome shotgun (WGS) entry which is preliminary data.</text>
</comment>
<dbReference type="EMBL" id="ABWL02000021">
    <property type="protein sequence ID" value="EFE06865.1"/>
    <property type="molecule type" value="Genomic_DNA"/>
</dbReference>
<dbReference type="AlphaFoldDB" id="D4BHB5"/>
<accession>D4BHB5</accession>
<gene>
    <name evidence="1" type="ORF">CIT292_09922</name>
</gene>
<protein>
    <submittedName>
        <fullName evidence="1">Uncharacterized protein</fullName>
    </submittedName>
</protein>
<dbReference type="HOGENOM" id="CLU_3041811_0_0_6"/>
<evidence type="ECO:0000313" key="1">
    <source>
        <dbReference type="EMBL" id="EFE06865.1"/>
    </source>
</evidence>
<reference evidence="1 2" key="1">
    <citation type="submission" date="2010-02" db="EMBL/GenBank/DDBJ databases">
        <authorList>
            <person name="Weinstock G."/>
            <person name="Sodergren E."/>
            <person name="Clifton S."/>
            <person name="Fulton L."/>
            <person name="Fulton B."/>
            <person name="Courtney L."/>
            <person name="Fronick C."/>
            <person name="Harrison M."/>
            <person name="Strong C."/>
            <person name="Farmer C."/>
            <person name="Delahaunty K."/>
            <person name="Markovic C."/>
            <person name="Hall O."/>
            <person name="Minx P."/>
            <person name="Tomlinson C."/>
            <person name="Mitreva M."/>
            <person name="Nelson J."/>
            <person name="Hou S."/>
            <person name="Wollam A."/>
            <person name="Pepin K.H."/>
            <person name="Johnson M."/>
            <person name="Bhonagiri V."/>
            <person name="Zhang X."/>
            <person name="Suruliraj S."/>
            <person name="Warren W."/>
            <person name="Chinwalla A."/>
            <person name="Mardis E.R."/>
            <person name="Wilson R.K."/>
        </authorList>
    </citation>
    <scope>NUCLEOTIDE SEQUENCE [LARGE SCALE GENOMIC DNA]</scope>
    <source>
        <strain evidence="1 2">ATCC 29220</strain>
    </source>
</reference>
<proteinExistence type="predicted"/>
<name>D4BHB5_9ENTR</name>